<organism evidence="4 5">
    <name type="scientific">Operophtera brumata</name>
    <name type="common">Winter moth</name>
    <name type="synonym">Phalaena brumata</name>
    <dbReference type="NCBI Taxonomy" id="104452"/>
    <lineage>
        <taxon>Eukaryota</taxon>
        <taxon>Metazoa</taxon>
        <taxon>Ecdysozoa</taxon>
        <taxon>Arthropoda</taxon>
        <taxon>Hexapoda</taxon>
        <taxon>Insecta</taxon>
        <taxon>Pterygota</taxon>
        <taxon>Neoptera</taxon>
        <taxon>Endopterygota</taxon>
        <taxon>Lepidoptera</taxon>
        <taxon>Glossata</taxon>
        <taxon>Ditrysia</taxon>
        <taxon>Geometroidea</taxon>
        <taxon>Geometridae</taxon>
        <taxon>Larentiinae</taxon>
        <taxon>Operophtera</taxon>
    </lineage>
</organism>
<dbReference type="STRING" id="104452.A0A0L7LI12"/>
<proteinExistence type="predicted"/>
<dbReference type="GO" id="GO:0051056">
    <property type="term" value="P:regulation of small GTPase mediated signal transduction"/>
    <property type="evidence" value="ECO:0007669"/>
    <property type="project" value="InterPro"/>
</dbReference>
<feature type="non-terminal residue" evidence="4">
    <location>
        <position position="1"/>
    </location>
</feature>
<keyword evidence="5" id="KW-1185">Reference proteome</keyword>
<protein>
    <submittedName>
        <fullName evidence="4">Rapgap1, isoform F</fullName>
    </submittedName>
</protein>
<dbReference type="Proteomes" id="UP000037510">
    <property type="component" value="Unassembled WGS sequence"/>
</dbReference>
<dbReference type="EMBL" id="JTDY01001040">
    <property type="protein sequence ID" value="KOB75045.1"/>
    <property type="molecule type" value="Genomic_DNA"/>
</dbReference>
<evidence type="ECO:0000313" key="5">
    <source>
        <dbReference type="Proteomes" id="UP000037510"/>
    </source>
</evidence>
<dbReference type="PANTHER" id="PTHR15711:SF32">
    <property type="entry name" value="RAP GTPASE ACTIVATING PROTEIN 1, ISOFORM H"/>
    <property type="match status" value="1"/>
</dbReference>
<feature type="region of interest" description="Disordered" evidence="2">
    <location>
        <begin position="1"/>
        <end position="83"/>
    </location>
</feature>
<dbReference type="Gene3D" id="3.30.1120.160">
    <property type="match status" value="1"/>
</dbReference>
<feature type="compositionally biased region" description="Basic and acidic residues" evidence="2">
    <location>
        <begin position="46"/>
        <end position="56"/>
    </location>
</feature>
<accession>A0A0L7LI12</accession>
<sequence>GAPVTVADRHSYAEGRVPAPHGAPSSPGYTTAQRKAAATCQASQKLLEETLTKPVDDTPPDGEEETRAQPGTPRQASRRHNIDADDTAKYYRRFFLGKEHINLVGLDESLGPVVMSLKNEHMAGQDHTRILLRLRTETMHGLIPTIRSGITPSPLKMAKMLNEQVNVDNFMAVMCMNMSSLISAYDEHVLVNSFKFGVLYQKYGQTTEEQLFCNNETS</sequence>
<comment type="caution">
    <text evidence="4">The sequence shown here is derived from an EMBL/GenBank/DDBJ whole genome shotgun (WGS) entry which is preliminary data.</text>
</comment>
<dbReference type="AlphaFoldDB" id="A0A0L7LI12"/>
<dbReference type="InterPro" id="IPR035974">
    <property type="entry name" value="Rap/Ran-GAP_sf"/>
</dbReference>
<evidence type="ECO:0000259" key="3">
    <source>
        <dbReference type="PROSITE" id="PS50085"/>
    </source>
</evidence>
<dbReference type="PANTHER" id="PTHR15711">
    <property type="entry name" value="RAP GTPASE-ACTIVATING PROTEIN"/>
    <property type="match status" value="1"/>
</dbReference>
<dbReference type="PROSITE" id="PS50085">
    <property type="entry name" value="RAPGAP"/>
    <property type="match status" value="1"/>
</dbReference>
<feature type="non-terminal residue" evidence="4">
    <location>
        <position position="218"/>
    </location>
</feature>
<dbReference type="InterPro" id="IPR000331">
    <property type="entry name" value="Rap/Ran_GAP_dom"/>
</dbReference>
<reference evidence="4 5" key="1">
    <citation type="journal article" date="2015" name="Genome Biol. Evol.">
        <title>The genome of winter moth (Operophtera brumata) provides a genomic perspective on sexual dimorphism and phenology.</title>
        <authorList>
            <person name="Derks M.F."/>
            <person name="Smit S."/>
            <person name="Salis L."/>
            <person name="Schijlen E."/>
            <person name="Bossers A."/>
            <person name="Mateman C."/>
            <person name="Pijl A.S."/>
            <person name="de Ridder D."/>
            <person name="Groenen M.A."/>
            <person name="Visser M.E."/>
            <person name="Megens H.J."/>
        </authorList>
    </citation>
    <scope>NUCLEOTIDE SEQUENCE [LARGE SCALE GENOMIC DNA]</scope>
    <source>
        <strain evidence="4">WM2013NL</strain>
        <tissue evidence="4">Head and thorax</tissue>
    </source>
</reference>
<name>A0A0L7LI12_OPEBR</name>
<dbReference type="SUPFAM" id="SSF111347">
    <property type="entry name" value="Rap/Ran-GAP"/>
    <property type="match status" value="1"/>
</dbReference>
<gene>
    <name evidence="4" type="ORF">OBRU01_05332</name>
</gene>
<evidence type="ECO:0000313" key="4">
    <source>
        <dbReference type="EMBL" id="KOB75045.1"/>
    </source>
</evidence>
<evidence type="ECO:0000256" key="1">
    <source>
        <dbReference type="ARBA" id="ARBA00022468"/>
    </source>
</evidence>
<dbReference type="GO" id="GO:0005737">
    <property type="term" value="C:cytoplasm"/>
    <property type="evidence" value="ECO:0007669"/>
    <property type="project" value="TreeGrafter"/>
</dbReference>
<feature type="domain" description="Rap-GAP" evidence="3">
    <location>
        <begin position="182"/>
        <end position="218"/>
    </location>
</feature>
<dbReference type="InterPro" id="IPR050989">
    <property type="entry name" value="Rap1_Ran_GAP"/>
</dbReference>
<keyword evidence="1" id="KW-0343">GTPase activation</keyword>
<dbReference type="GO" id="GO:0005096">
    <property type="term" value="F:GTPase activator activity"/>
    <property type="evidence" value="ECO:0007669"/>
    <property type="project" value="UniProtKB-KW"/>
</dbReference>
<dbReference type="Pfam" id="PF21022">
    <property type="entry name" value="Rap-GAP_dimer"/>
    <property type="match status" value="1"/>
</dbReference>
<evidence type="ECO:0000256" key="2">
    <source>
        <dbReference type="SAM" id="MobiDB-lite"/>
    </source>
</evidence>